<evidence type="ECO:0000256" key="3">
    <source>
        <dbReference type="ARBA" id="ARBA00023315"/>
    </source>
</evidence>
<dbReference type="Gene3D" id="3.40.630.30">
    <property type="match status" value="1"/>
</dbReference>
<evidence type="ECO:0000259" key="4">
    <source>
        <dbReference type="Pfam" id="PF13302"/>
    </source>
</evidence>
<dbReference type="PANTHER" id="PTHR13256:SF16">
    <property type="entry name" value="ALPHA_BETA-TUBULIN-N-ACETYLTRANSFERASE 9"/>
    <property type="match status" value="1"/>
</dbReference>
<sequence>MVPKLPKPQSSPVNLLFSRKGRWCKHLFTRVVTKRKRPPEKKTMRTNAKTEVWSEHLVLVPYQEKHVERYHEWMKDPHLQEMTASEPLSLADEYAMQKSWLEDDDKCTFIVLDRKQYEESSDEVGAMIGDVNLFFNNQDNNREAELEVMIAEPSNRGKGRGKEVLHLMMRYGIEVLHVGLFTAKIKLSNTVSRKLFESQGFILTSTSSIFQEATYSLDVDEQFQARLRDSTPAYNLKSRH</sequence>
<dbReference type="InterPro" id="IPR039135">
    <property type="entry name" value="NAT9-like"/>
</dbReference>
<evidence type="ECO:0000313" key="6">
    <source>
        <dbReference type="EMBL" id="JAR90245.1"/>
    </source>
</evidence>
<dbReference type="EMBL" id="GEFM01002635">
    <property type="protein sequence ID" value="JAP73161.1"/>
    <property type="molecule type" value="mRNA"/>
</dbReference>
<keyword evidence="3" id="KW-0012">Acyltransferase</keyword>
<proteinExistence type="evidence at transcript level"/>
<dbReference type="PANTHER" id="PTHR13256">
    <property type="entry name" value="N-ACETYLTRANSFERASE 9"/>
    <property type="match status" value="1"/>
</dbReference>
<protein>
    <submittedName>
        <fullName evidence="5">Putative phosphoglucosamine acetyltransferase</fullName>
    </submittedName>
</protein>
<dbReference type="EMBL" id="GEGO01005159">
    <property type="protein sequence ID" value="JAR90245.1"/>
    <property type="molecule type" value="Transcribed_RNA"/>
</dbReference>
<dbReference type="Pfam" id="PF13302">
    <property type="entry name" value="Acetyltransf_3"/>
    <property type="match status" value="1"/>
</dbReference>
<organism evidence="5">
    <name type="scientific">Ixodes ricinus</name>
    <name type="common">Common tick</name>
    <name type="synonym">Acarus ricinus</name>
    <dbReference type="NCBI Taxonomy" id="34613"/>
    <lineage>
        <taxon>Eukaryota</taxon>
        <taxon>Metazoa</taxon>
        <taxon>Ecdysozoa</taxon>
        <taxon>Arthropoda</taxon>
        <taxon>Chelicerata</taxon>
        <taxon>Arachnida</taxon>
        <taxon>Acari</taxon>
        <taxon>Parasitiformes</taxon>
        <taxon>Ixodida</taxon>
        <taxon>Ixodoidea</taxon>
        <taxon>Ixodidae</taxon>
        <taxon>Ixodinae</taxon>
        <taxon>Ixodes</taxon>
    </lineage>
</organism>
<reference evidence="5" key="1">
    <citation type="submission" date="2016-02" db="EMBL/GenBank/DDBJ databases">
        <title>RNAseq analyses of the midgut from blood- or serum-fed Ixodes ricinus ticks.</title>
        <authorList>
            <person name="Perner J."/>
            <person name="Provaznik J."/>
            <person name="Schrenkova J."/>
            <person name="Urbanova V."/>
            <person name="Ribeiro J.M."/>
            <person name="Kopacek P."/>
        </authorList>
    </citation>
    <scope>NUCLEOTIDE SEQUENCE</scope>
    <source>
        <tissue evidence="5">Gut</tissue>
    </source>
</reference>
<dbReference type="AlphaFoldDB" id="A0A131Y5F4"/>
<accession>A0A131Y5F4</accession>
<dbReference type="SUPFAM" id="SSF55729">
    <property type="entry name" value="Acyl-CoA N-acyltransferases (Nat)"/>
    <property type="match status" value="1"/>
</dbReference>
<name>A0A131Y5F4_IXORI</name>
<reference evidence="6" key="2">
    <citation type="journal article" date="2018" name="PLoS Negl. Trop. Dis.">
        <title>Sialome diversity of ticks revealed by RNAseq of single tick salivary glands.</title>
        <authorList>
            <person name="Perner J."/>
            <person name="Kropackova S."/>
            <person name="Kopacek P."/>
            <person name="Ribeiro J.M."/>
        </authorList>
    </citation>
    <scope>NUCLEOTIDE SEQUENCE</scope>
    <source>
        <strain evidence="6">Siblings of single egg batch collected in Ceske Budejovice</strain>
        <tissue evidence="6">Salivary glands</tissue>
    </source>
</reference>
<feature type="domain" description="N-acetyltransferase" evidence="4">
    <location>
        <begin position="57"/>
        <end position="201"/>
    </location>
</feature>
<dbReference type="InterPro" id="IPR016181">
    <property type="entry name" value="Acyl_CoA_acyltransferase"/>
</dbReference>
<evidence type="ECO:0000256" key="1">
    <source>
        <dbReference type="ARBA" id="ARBA00009342"/>
    </source>
</evidence>
<keyword evidence="2 5" id="KW-0808">Transferase</keyword>
<comment type="similarity">
    <text evidence="1">Belongs to the acetyltransferase family. GNAT subfamily.</text>
</comment>
<dbReference type="InterPro" id="IPR000182">
    <property type="entry name" value="GNAT_dom"/>
</dbReference>
<evidence type="ECO:0000256" key="2">
    <source>
        <dbReference type="ARBA" id="ARBA00022679"/>
    </source>
</evidence>
<evidence type="ECO:0000313" key="5">
    <source>
        <dbReference type="EMBL" id="JAP73161.1"/>
    </source>
</evidence>
<dbReference type="GO" id="GO:0008080">
    <property type="term" value="F:N-acetyltransferase activity"/>
    <property type="evidence" value="ECO:0007669"/>
    <property type="project" value="InterPro"/>
</dbReference>